<evidence type="ECO:0000313" key="2">
    <source>
        <dbReference type="Proteomes" id="UP001305414"/>
    </source>
</evidence>
<comment type="caution">
    <text evidence="1">The sequence shown here is derived from an EMBL/GenBank/DDBJ whole genome shotgun (WGS) entry which is preliminary data.</text>
</comment>
<keyword evidence="2" id="KW-1185">Reference proteome</keyword>
<proteinExistence type="predicted"/>
<reference evidence="1 2" key="1">
    <citation type="submission" date="2023-10" db="EMBL/GenBank/DDBJ databases">
        <title>Draft genome sequence of Xylaria bambusicola isolate GMP-LS, the root and basal stem rot pathogen of sugarcane in Indonesia.</title>
        <authorList>
            <person name="Selvaraj P."/>
            <person name="Muralishankar V."/>
            <person name="Muruganantham S."/>
            <person name="Sp S."/>
            <person name="Haryani S."/>
            <person name="Lau K.J.X."/>
            <person name="Naqvi N.I."/>
        </authorList>
    </citation>
    <scope>NUCLEOTIDE SEQUENCE [LARGE SCALE GENOMIC DNA]</scope>
    <source>
        <strain evidence="1">GMP-LS</strain>
    </source>
</reference>
<organism evidence="1 2">
    <name type="scientific">Xylaria bambusicola</name>
    <dbReference type="NCBI Taxonomy" id="326684"/>
    <lineage>
        <taxon>Eukaryota</taxon>
        <taxon>Fungi</taxon>
        <taxon>Dikarya</taxon>
        <taxon>Ascomycota</taxon>
        <taxon>Pezizomycotina</taxon>
        <taxon>Sordariomycetes</taxon>
        <taxon>Xylariomycetidae</taxon>
        <taxon>Xylariales</taxon>
        <taxon>Xylariaceae</taxon>
        <taxon>Xylaria</taxon>
    </lineage>
</organism>
<accession>A0AAN7UMD1</accession>
<name>A0AAN7UMD1_9PEZI</name>
<dbReference type="AlphaFoldDB" id="A0AAN7UMD1"/>
<dbReference type="Proteomes" id="UP001305414">
    <property type="component" value="Unassembled WGS sequence"/>
</dbReference>
<dbReference type="EMBL" id="JAWHQM010000025">
    <property type="protein sequence ID" value="KAK5632458.1"/>
    <property type="molecule type" value="Genomic_DNA"/>
</dbReference>
<protein>
    <submittedName>
        <fullName evidence="1">Uncharacterized protein</fullName>
    </submittedName>
</protein>
<gene>
    <name evidence="1" type="ORF">RRF57_008172</name>
</gene>
<sequence>MVSCGTRQPWVCIFESSPLPRGFPCFLPLSAATLRRGTSLPSPGPGPGPCPGPLLVYRRRWGCQSQ</sequence>
<evidence type="ECO:0000313" key="1">
    <source>
        <dbReference type="EMBL" id="KAK5632458.1"/>
    </source>
</evidence>